<sequence>VIKDLKKVFSDLTQVCNEMGASIEELQKLKFSADAMRSALFLNDI</sequence>
<feature type="non-terminal residue" evidence="1">
    <location>
        <position position="1"/>
    </location>
</feature>
<protein>
    <submittedName>
        <fullName evidence="1">Uncharacterized protein</fullName>
    </submittedName>
</protein>
<dbReference type="EMBL" id="BQNB010013066">
    <property type="protein sequence ID" value="GJT11403.1"/>
    <property type="molecule type" value="Genomic_DNA"/>
</dbReference>
<keyword evidence="2" id="KW-1185">Reference proteome</keyword>
<reference evidence="1" key="1">
    <citation type="journal article" date="2022" name="Int. J. Mol. Sci.">
        <title>Draft Genome of Tanacetum Coccineum: Genomic Comparison of Closely Related Tanacetum-Family Plants.</title>
        <authorList>
            <person name="Yamashiro T."/>
            <person name="Shiraishi A."/>
            <person name="Nakayama K."/>
            <person name="Satake H."/>
        </authorList>
    </citation>
    <scope>NUCLEOTIDE SEQUENCE</scope>
</reference>
<evidence type="ECO:0000313" key="1">
    <source>
        <dbReference type="EMBL" id="GJT11403.1"/>
    </source>
</evidence>
<accession>A0ABQ5BD55</accession>
<name>A0ABQ5BD55_9ASTR</name>
<reference evidence="1" key="2">
    <citation type="submission" date="2022-01" db="EMBL/GenBank/DDBJ databases">
        <authorList>
            <person name="Yamashiro T."/>
            <person name="Shiraishi A."/>
            <person name="Satake H."/>
            <person name="Nakayama K."/>
        </authorList>
    </citation>
    <scope>NUCLEOTIDE SEQUENCE</scope>
</reference>
<comment type="caution">
    <text evidence="1">The sequence shown here is derived from an EMBL/GenBank/DDBJ whole genome shotgun (WGS) entry which is preliminary data.</text>
</comment>
<gene>
    <name evidence="1" type="ORF">Tco_0858445</name>
</gene>
<evidence type="ECO:0000313" key="2">
    <source>
        <dbReference type="Proteomes" id="UP001151760"/>
    </source>
</evidence>
<organism evidence="1 2">
    <name type="scientific">Tanacetum coccineum</name>
    <dbReference type="NCBI Taxonomy" id="301880"/>
    <lineage>
        <taxon>Eukaryota</taxon>
        <taxon>Viridiplantae</taxon>
        <taxon>Streptophyta</taxon>
        <taxon>Embryophyta</taxon>
        <taxon>Tracheophyta</taxon>
        <taxon>Spermatophyta</taxon>
        <taxon>Magnoliopsida</taxon>
        <taxon>eudicotyledons</taxon>
        <taxon>Gunneridae</taxon>
        <taxon>Pentapetalae</taxon>
        <taxon>asterids</taxon>
        <taxon>campanulids</taxon>
        <taxon>Asterales</taxon>
        <taxon>Asteraceae</taxon>
        <taxon>Asteroideae</taxon>
        <taxon>Anthemideae</taxon>
        <taxon>Anthemidinae</taxon>
        <taxon>Tanacetum</taxon>
    </lineage>
</organism>
<proteinExistence type="predicted"/>
<dbReference type="Proteomes" id="UP001151760">
    <property type="component" value="Unassembled WGS sequence"/>
</dbReference>